<organism evidence="2 3">
    <name type="scientific">Ruminobacter amylophilus</name>
    <dbReference type="NCBI Taxonomy" id="867"/>
    <lineage>
        <taxon>Bacteria</taxon>
        <taxon>Pseudomonadati</taxon>
        <taxon>Pseudomonadota</taxon>
        <taxon>Gammaproteobacteria</taxon>
        <taxon>Aeromonadales</taxon>
        <taxon>Succinivibrionaceae</taxon>
        <taxon>Ruminobacter</taxon>
    </lineage>
</organism>
<reference evidence="2 3" key="1">
    <citation type="submission" date="2016-10" db="EMBL/GenBank/DDBJ databases">
        <authorList>
            <person name="Varghese N."/>
            <person name="Submissions S."/>
        </authorList>
    </citation>
    <scope>NUCLEOTIDE SEQUENCE [LARGE SCALE GENOMIC DNA]</scope>
    <source>
        <strain evidence="2 3">DSM 1361</strain>
    </source>
</reference>
<dbReference type="AlphaFoldDB" id="A0A662ZJU7"/>
<dbReference type="SUPFAM" id="SSF51735">
    <property type="entry name" value="NAD(P)-binding Rossmann-fold domains"/>
    <property type="match status" value="1"/>
</dbReference>
<name>A0A662ZJU7_9GAMM</name>
<evidence type="ECO:0000313" key="2">
    <source>
        <dbReference type="EMBL" id="SFP68728.1"/>
    </source>
</evidence>
<dbReference type="PANTHER" id="PTHR11092">
    <property type="entry name" value="SUGAR NUCLEOTIDE EPIMERASE RELATED"/>
    <property type="match status" value="1"/>
</dbReference>
<protein>
    <recommendedName>
        <fullName evidence="1">NAD-dependent epimerase/dehydratase domain-containing protein</fullName>
    </recommendedName>
</protein>
<dbReference type="InterPro" id="IPR001509">
    <property type="entry name" value="Epimerase_deHydtase"/>
</dbReference>
<accession>A0A662ZJU7</accession>
<keyword evidence="3" id="KW-1185">Reference proteome</keyword>
<feature type="domain" description="NAD-dependent epimerase/dehydratase" evidence="1">
    <location>
        <begin position="23"/>
        <end position="220"/>
    </location>
</feature>
<evidence type="ECO:0000313" key="3">
    <source>
        <dbReference type="Proteomes" id="UP000243745"/>
    </source>
</evidence>
<dbReference type="Pfam" id="PF01370">
    <property type="entry name" value="Epimerase"/>
    <property type="match status" value="1"/>
</dbReference>
<evidence type="ECO:0000259" key="1">
    <source>
        <dbReference type="Pfam" id="PF01370"/>
    </source>
</evidence>
<gene>
    <name evidence="2" type="ORF">SAMN02910344_02062</name>
</gene>
<dbReference type="EMBL" id="FOXF01000056">
    <property type="protein sequence ID" value="SFP68728.1"/>
    <property type="molecule type" value="Genomic_DNA"/>
</dbReference>
<dbReference type="InterPro" id="IPR036291">
    <property type="entry name" value="NAD(P)-bd_dom_sf"/>
</dbReference>
<sequence length="315" mass="35145">MIAGGFIQKTVSEHQYIGLILLTRDREHTTFRYQKLLDASHTPIKIITELTELTAEEASSITAVINLAGSPISSGGLVNTSKFKDIHDSRICFTEKLISDLKEKNVRPEVFISASAMAINSDHKTPFTEDEAENTDGNKVAELCQEWEKTALKAQDELGARVVTMRLGNVVDVTGGMLLRILPFLQKGYIPSFGDGEQIIPWITLYDVTRVISHLIKHKNVSGPVHVCTSNHTGQMNMFKELAAITENTTFRLLRLPVFLVKFSQKEAAYSLITSVPALPSKLEKSGFRFRYNSISEYVKTVKQLMSSINQAPKK</sequence>
<dbReference type="Gene3D" id="3.40.50.720">
    <property type="entry name" value="NAD(P)-binding Rossmann-like Domain"/>
    <property type="match status" value="1"/>
</dbReference>
<dbReference type="Proteomes" id="UP000243745">
    <property type="component" value="Unassembled WGS sequence"/>
</dbReference>
<dbReference type="PANTHER" id="PTHR11092:SF0">
    <property type="entry name" value="EPIMERASE FAMILY PROTEIN SDR39U1"/>
    <property type="match status" value="1"/>
</dbReference>
<proteinExistence type="predicted"/>